<dbReference type="Pfam" id="PF00117">
    <property type="entry name" value="GATase"/>
    <property type="match status" value="1"/>
</dbReference>
<evidence type="ECO:0000256" key="9">
    <source>
        <dbReference type="HAMAP-Rule" id="MF_00344"/>
    </source>
</evidence>
<reference evidence="12 13" key="1">
    <citation type="submission" date="2020-01" db="EMBL/GenBank/DDBJ databases">
        <title>Ponticoccus aerotolerans gen. nov., sp. nov., an anaerobic bacterium and proposal of Ponticoccusceae fam. nov., Ponticoccusles ord. nov. and Ponticoccuse classis nov. in the phylum Kiritimatiellaeota.</title>
        <authorList>
            <person name="Zhou L.Y."/>
            <person name="Du Z.J."/>
        </authorList>
    </citation>
    <scope>NUCLEOTIDE SEQUENCE [LARGE SCALE GENOMIC DNA]</scope>
    <source>
        <strain evidence="12 13">S-5007</strain>
    </source>
</reference>
<dbReference type="NCBIfam" id="NF000848">
    <property type="entry name" value="PRK00074.1"/>
    <property type="match status" value="1"/>
</dbReference>
<dbReference type="Pfam" id="PF02540">
    <property type="entry name" value="NAD_synthase"/>
    <property type="match status" value="1"/>
</dbReference>
<dbReference type="PRINTS" id="PR00097">
    <property type="entry name" value="ANTSNTHASEII"/>
</dbReference>
<dbReference type="NCBIfam" id="TIGR00884">
    <property type="entry name" value="guaA_Cterm"/>
    <property type="match status" value="1"/>
</dbReference>
<dbReference type="CDD" id="cd01742">
    <property type="entry name" value="GATase1_GMP_Synthase"/>
    <property type="match status" value="1"/>
</dbReference>
<feature type="domain" description="GMPS ATP-PPase" evidence="11">
    <location>
        <begin position="197"/>
        <end position="390"/>
    </location>
</feature>
<sequence>MKHTEWIAILDYGSQVTQLIARRIREQKVYCEIIRFDTPAEELKTRAPKGIILSGGPCSVPDADSPKCDPAIFELGIPVLGICYGMQLTAHTLDGSVHPGQKREYGKAMMKITGDSPLFQGLEPDLQVWMSHGDKVEQMPAGFEVVAESDNCPFAAMQHPEKNIFGVQFHPEVVHTPQGKEMLWNFAFRICKCAGDWEMSKFIEANVAAIREKVGDDHVLLGLSGGVDSSVVAALLHKAIGDQLHCVYVDNGLMRYRETEEIEKLFGDAFGIDLHVARAGDLFLSKLEGVSDPEQKRKIIGTTFIDVFAEKARTLSDKVKYLGQGTLYPDVIESVSPIGGPSATIKSHHNVGGLPDDLQFDLIEPLRELFKDEVRAVGRELGLPSYVVDRQPFPGPGLAVRIIGDITPERIDVLQQADLRVREEIMKMDNHLDVWQYFAVLLPIQSVGVMGDDRTYENVVAVRAVESRDGMTADWYKLPYDVMDSISNRIINEVKGVNRVCYDISSKPPSTIEWE</sequence>
<evidence type="ECO:0000256" key="6">
    <source>
        <dbReference type="ARBA" id="ARBA00022755"/>
    </source>
</evidence>
<evidence type="ECO:0000256" key="5">
    <source>
        <dbReference type="ARBA" id="ARBA00022749"/>
    </source>
</evidence>
<comment type="subunit">
    <text evidence="9">Homodimer.</text>
</comment>
<keyword evidence="4 9" id="KW-0547">Nucleotide-binding</keyword>
<dbReference type="PANTHER" id="PTHR11922:SF2">
    <property type="entry name" value="GMP SYNTHASE [GLUTAMINE-HYDROLYZING]"/>
    <property type="match status" value="1"/>
</dbReference>
<dbReference type="FunFam" id="3.40.50.880:FF:000001">
    <property type="entry name" value="GMP synthase [glutamine-hydrolyzing]"/>
    <property type="match status" value="1"/>
</dbReference>
<dbReference type="FunFam" id="3.40.50.620:FF:000001">
    <property type="entry name" value="GMP synthase [glutamine-hydrolyzing]"/>
    <property type="match status" value="1"/>
</dbReference>
<keyword evidence="3 9" id="KW-0436">Ligase</keyword>
<evidence type="ECO:0000259" key="11">
    <source>
        <dbReference type="PROSITE" id="PS51553"/>
    </source>
</evidence>
<dbReference type="InterPro" id="IPR004739">
    <property type="entry name" value="GMP_synth_GATase"/>
</dbReference>
<dbReference type="UniPathway" id="UPA00189">
    <property type="reaction ID" value="UER00296"/>
</dbReference>
<keyword evidence="7 9" id="KW-0067">ATP-binding</keyword>
<dbReference type="InterPro" id="IPR017926">
    <property type="entry name" value="GATASE"/>
</dbReference>
<dbReference type="PROSITE" id="PS51273">
    <property type="entry name" value="GATASE_TYPE_1"/>
    <property type="match status" value="1"/>
</dbReference>
<dbReference type="AlphaFoldDB" id="A0A6P1M6N8"/>
<dbReference type="Gene3D" id="3.30.300.10">
    <property type="match status" value="1"/>
</dbReference>
<dbReference type="HAMAP" id="MF_00344">
    <property type="entry name" value="GMP_synthase"/>
    <property type="match status" value="1"/>
</dbReference>
<dbReference type="Gene3D" id="3.40.50.880">
    <property type="match status" value="1"/>
</dbReference>
<dbReference type="SUPFAM" id="SSF52317">
    <property type="entry name" value="Class I glutamine amidotransferase-like"/>
    <property type="match status" value="1"/>
</dbReference>
<keyword evidence="13" id="KW-1185">Reference proteome</keyword>
<dbReference type="InterPro" id="IPR025777">
    <property type="entry name" value="GMPS_ATP_PPase_dom"/>
</dbReference>
<dbReference type="Pfam" id="PF00958">
    <property type="entry name" value="GMP_synt_C"/>
    <property type="match status" value="1"/>
</dbReference>
<dbReference type="CDD" id="cd01997">
    <property type="entry name" value="GMP_synthase_C"/>
    <property type="match status" value="1"/>
</dbReference>
<dbReference type="GO" id="GO:0005829">
    <property type="term" value="C:cytosol"/>
    <property type="evidence" value="ECO:0007669"/>
    <property type="project" value="TreeGrafter"/>
</dbReference>
<evidence type="ECO:0000256" key="7">
    <source>
        <dbReference type="ARBA" id="ARBA00022840"/>
    </source>
</evidence>
<dbReference type="InterPro" id="IPR022310">
    <property type="entry name" value="NAD/GMP_synthase"/>
</dbReference>
<keyword evidence="8 9" id="KW-0315">Glutamine amidotransferase</keyword>
<dbReference type="InterPro" id="IPR014729">
    <property type="entry name" value="Rossmann-like_a/b/a_fold"/>
</dbReference>
<dbReference type="GO" id="GO:0005524">
    <property type="term" value="F:ATP binding"/>
    <property type="evidence" value="ECO:0007669"/>
    <property type="project" value="UniProtKB-UniRule"/>
</dbReference>
<dbReference type="Gene3D" id="3.40.50.620">
    <property type="entry name" value="HUPs"/>
    <property type="match status" value="1"/>
</dbReference>
<dbReference type="EC" id="6.3.5.2" evidence="9"/>
<dbReference type="SUPFAM" id="SSF52402">
    <property type="entry name" value="Adenine nucleotide alpha hydrolases-like"/>
    <property type="match status" value="1"/>
</dbReference>
<dbReference type="FunFam" id="3.30.300.10:FF:000002">
    <property type="entry name" value="GMP synthase [glutamine-hydrolyzing]"/>
    <property type="match status" value="1"/>
</dbReference>
<feature type="active site" evidence="9">
    <location>
        <position position="172"/>
    </location>
</feature>
<keyword evidence="6 9" id="KW-0658">Purine biosynthesis</keyword>
<organism evidence="12 13">
    <name type="scientific">Tichowtungia aerotolerans</name>
    <dbReference type="NCBI Taxonomy" id="2697043"/>
    <lineage>
        <taxon>Bacteria</taxon>
        <taxon>Pseudomonadati</taxon>
        <taxon>Kiritimatiellota</taxon>
        <taxon>Tichowtungiia</taxon>
        <taxon>Tichowtungiales</taxon>
        <taxon>Tichowtungiaceae</taxon>
        <taxon>Tichowtungia</taxon>
    </lineage>
</organism>
<dbReference type="EMBL" id="CP047593">
    <property type="protein sequence ID" value="QHI69521.1"/>
    <property type="molecule type" value="Genomic_DNA"/>
</dbReference>
<evidence type="ECO:0000256" key="2">
    <source>
        <dbReference type="ARBA" id="ARBA00005153"/>
    </source>
</evidence>
<dbReference type="InterPro" id="IPR001674">
    <property type="entry name" value="GMP_synth_C"/>
</dbReference>
<dbReference type="NCBIfam" id="TIGR00888">
    <property type="entry name" value="guaA_Nterm"/>
    <property type="match status" value="1"/>
</dbReference>
<name>A0A6P1M6N8_9BACT</name>
<comment type="pathway">
    <text evidence="2 9">Purine metabolism; GMP biosynthesis; GMP from XMP (L-Gln route): step 1/1.</text>
</comment>
<dbReference type="InterPro" id="IPR022955">
    <property type="entry name" value="GMP_synthase"/>
</dbReference>
<dbReference type="KEGG" id="taer:GT409_08650"/>
<evidence type="ECO:0000256" key="4">
    <source>
        <dbReference type="ARBA" id="ARBA00022741"/>
    </source>
</evidence>
<evidence type="ECO:0000256" key="10">
    <source>
        <dbReference type="PROSITE-ProRule" id="PRU00886"/>
    </source>
</evidence>
<proteinExistence type="inferred from homology"/>
<evidence type="ECO:0000256" key="1">
    <source>
        <dbReference type="ARBA" id="ARBA00002332"/>
    </source>
</evidence>
<evidence type="ECO:0000256" key="3">
    <source>
        <dbReference type="ARBA" id="ARBA00022598"/>
    </source>
</evidence>
<dbReference type="RefSeq" id="WP_160628703.1">
    <property type="nucleotide sequence ID" value="NZ_CP047593.1"/>
</dbReference>
<feature type="binding site" evidence="10">
    <location>
        <begin position="224"/>
        <end position="230"/>
    </location>
    <ligand>
        <name>ATP</name>
        <dbReference type="ChEBI" id="CHEBI:30616"/>
    </ligand>
</feature>
<keyword evidence="5 9" id="KW-0332">GMP biosynthesis</keyword>
<gene>
    <name evidence="9 12" type="primary">guaA</name>
    <name evidence="12" type="ORF">GT409_08650</name>
</gene>
<comment type="function">
    <text evidence="1 9">Catalyzes the synthesis of GMP from XMP.</text>
</comment>
<dbReference type="PRINTS" id="PR00096">
    <property type="entry name" value="GATASE"/>
</dbReference>
<evidence type="ECO:0000313" key="13">
    <source>
        <dbReference type="Proteomes" id="UP000464954"/>
    </source>
</evidence>
<comment type="catalytic activity">
    <reaction evidence="9">
        <text>XMP + L-glutamine + ATP + H2O = GMP + L-glutamate + AMP + diphosphate + 2 H(+)</text>
        <dbReference type="Rhea" id="RHEA:11680"/>
        <dbReference type="ChEBI" id="CHEBI:15377"/>
        <dbReference type="ChEBI" id="CHEBI:15378"/>
        <dbReference type="ChEBI" id="CHEBI:29985"/>
        <dbReference type="ChEBI" id="CHEBI:30616"/>
        <dbReference type="ChEBI" id="CHEBI:33019"/>
        <dbReference type="ChEBI" id="CHEBI:57464"/>
        <dbReference type="ChEBI" id="CHEBI:58115"/>
        <dbReference type="ChEBI" id="CHEBI:58359"/>
        <dbReference type="ChEBI" id="CHEBI:456215"/>
        <dbReference type="EC" id="6.3.5.2"/>
    </reaction>
</comment>
<dbReference type="GO" id="GO:0003921">
    <property type="term" value="F:GMP synthase activity"/>
    <property type="evidence" value="ECO:0007669"/>
    <property type="project" value="InterPro"/>
</dbReference>
<dbReference type="Proteomes" id="UP000464954">
    <property type="component" value="Chromosome"/>
</dbReference>
<evidence type="ECO:0000313" key="12">
    <source>
        <dbReference type="EMBL" id="QHI69521.1"/>
    </source>
</evidence>
<protein>
    <recommendedName>
        <fullName evidence="9">GMP synthase [glutamine-hydrolyzing]</fullName>
        <ecNumber evidence="9">6.3.5.2</ecNumber>
    </recommendedName>
    <alternativeName>
        <fullName evidence="9">GMP synthetase</fullName>
    </alternativeName>
    <alternativeName>
        <fullName evidence="9">Glutamine amidotransferase</fullName>
    </alternativeName>
</protein>
<feature type="active site" evidence="9">
    <location>
        <position position="170"/>
    </location>
</feature>
<feature type="active site" description="Nucleophile" evidence="9">
    <location>
        <position position="83"/>
    </location>
</feature>
<accession>A0A6P1M6N8</accession>
<dbReference type="PANTHER" id="PTHR11922">
    <property type="entry name" value="GMP SYNTHASE-RELATED"/>
    <property type="match status" value="1"/>
</dbReference>
<evidence type="ECO:0000256" key="8">
    <source>
        <dbReference type="ARBA" id="ARBA00022962"/>
    </source>
</evidence>
<dbReference type="InterPro" id="IPR029062">
    <property type="entry name" value="Class_I_gatase-like"/>
</dbReference>
<dbReference type="PROSITE" id="PS51553">
    <property type="entry name" value="GMPS_ATP_PPASE"/>
    <property type="match status" value="1"/>
</dbReference>